<dbReference type="SUPFAM" id="SSF50494">
    <property type="entry name" value="Trypsin-like serine proteases"/>
    <property type="match status" value="1"/>
</dbReference>
<dbReference type="GO" id="GO:0006508">
    <property type="term" value="P:proteolysis"/>
    <property type="evidence" value="ECO:0007669"/>
    <property type="project" value="UniProtKB-KW"/>
</dbReference>
<keyword evidence="3" id="KW-0378">Hydrolase</keyword>
<dbReference type="Pfam" id="PF13180">
    <property type="entry name" value="PDZ_2"/>
    <property type="match status" value="1"/>
</dbReference>
<dbReference type="PROSITE" id="PS51257">
    <property type="entry name" value="PROKAR_LIPOPROTEIN"/>
    <property type="match status" value="1"/>
</dbReference>
<dbReference type="CDD" id="cd06779">
    <property type="entry name" value="cpPDZ_Deg_HtrA-like"/>
    <property type="match status" value="1"/>
</dbReference>
<dbReference type="AlphaFoldDB" id="A0A3S7UVB0"/>
<organism evidence="6">
    <name type="scientific">Aggregicoccus edonensis</name>
    <dbReference type="NCBI Taxonomy" id="1450165"/>
    <lineage>
        <taxon>Bacteria</taxon>
        <taxon>Pseudomonadati</taxon>
        <taxon>Myxococcota</taxon>
        <taxon>Myxococcia</taxon>
        <taxon>Myxococcales</taxon>
        <taxon>Cystobacterineae</taxon>
        <taxon>Myxococcaceae</taxon>
        <taxon>Aggregicoccus</taxon>
    </lineage>
</organism>
<dbReference type="InterPro" id="IPR009003">
    <property type="entry name" value="Peptidase_S1_PA"/>
</dbReference>
<evidence type="ECO:0000256" key="2">
    <source>
        <dbReference type="ARBA" id="ARBA00022670"/>
    </source>
</evidence>
<dbReference type="SUPFAM" id="SSF50156">
    <property type="entry name" value="PDZ domain-like"/>
    <property type="match status" value="2"/>
</dbReference>
<accession>A0A3S7UVB0</accession>
<dbReference type="Pfam" id="PF13365">
    <property type="entry name" value="Trypsin_2"/>
    <property type="match status" value="1"/>
</dbReference>
<dbReference type="SMART" id="SM00228">
    <property type="entry name" value="PDZ"/>
    <property type="match status" value="2"/>
</dbReference>
<evidence type="ECO:0000259" key="5">
    <source>
        <dbReference type="PROSITE" id="PS50106"/>
    </source>
</evidence>
<dbReference type="Gene3D" id="2.30.42.10">
    <property type="match status" value="2"/>
</dbReference>
<dbReference type="InterPro" id="IPR001478">
    <property type="entry name" value="PDZ"/>
</dbReference>
<dbReference type="EMBL" id="MH908881">
    <property type="protein sequence ID" value="AYM52677.1"/>
    <property type="molecule type" value="Genomic_DNA"/>
</dbReference>
<sequence>MKAHVPHAATALLVALALAGCRKEQPPAPTEPPGQQASPVPVPVPPVPVAMASVAPLAESVKPAVVSVDVRSRAPARGAGLPGDDPWGRSIEPWGRPGPGPRQPQREGLGSGFIVDAAGLVLTNHHVVDGAVDIRVRLSDGRAFGAKVLGSDPLTDVALLQLRGEPKELPVVRLGDSDALRVGDWLLAIGNPFGLSSSVSLGILSAKARDIHAGPYDEFLQTDAAINPGNSGGPLFNLDGEVVGINTAIAGGGSGIGFAVPSNLVRTLLPQLRERGAVTRGWLGLGSQDVTAVLAEALGLPVKGGAAVVQVEEGTPAAKAGLAPDDVITALNGKPVTTAGELTRAIGRFSPGTEVTLTVYRGAKPRDVPVTLGTRPDLEGVSARAEPRAEGEAGAEAHGGVGLSVTDVDPRLAAAEGLPARGALVAGVAPGSAAERAGLVPGMVVVEAGGKPVRGAADLLRLLEGAKPGEVLLLRVQAEGTRLLRALTVPA</sequence>
<reference evidence="6" key="1">
    <citation type="journal article" date="2018" name="J. Ind. Microbiol. Biotechnol.">
        <title>Genome mining reveals uncommon alkylpyrones as type III PKS products from myxobacteria.</title>
        <authorList>
            <person name="Hug J.J."/>
            <person name="Panter F."/>
            <person name="Krug D."/>
            <person name="Muller R."/>
        </authorList>
    </citation>
    <scope>NUCLEOTIDE SEQUENCE</scope>
    <source>
        <strain evidence="6">MCy10622</strain>
    </source>
</reference>
<dbReference type="InterPro" id="IPR036034">
    <property type="entry name" value="PDZ_sf"/>
</dbReference>
<dbReference type="PANTHER" id="PTHR22939:SF129">
    <property type="entry name" value="SERINE PROTEASE HTRA2, MITOCHONDRIAL"/>
    <property type="match status" value="1"/>
</dbReference>
<feature type="region of interest" description="Disordered" evidence="4">
    <location>
        <begin position="368"/>
        <end position="402"/>
    </location>
</feature>
<dbReference type="PROSITE" id="PS50106">
    <property type="entry name" value="PDZ"/>
    <property type="match status" value="1"/>
</dbReference>
<protein>
    <submittedName>
        <fullName evidence="6">S1C family peptidase</fullName>
    </submittedName>
</protein>
<evidence type="ECO:0000313" key="6">
    <source>
        <dbReference type="EMBL" id="AYM52677.1"/>
    </source>
</evidence>
<feature type="region of interest" description="Disordered" evidence="4">
    <location>
        <begin position="75"/>
        <end position="108"/>
    </location>
</feature>
<evidence type="ECO:0000256" key="4">
    <source>
        <dbReference type="SAM" id="MobiDB-lite"/>
    </source>
</evidence>
<feature type="domain" description="PDZ" evidence="5">
    <location>
        <begin position="298"/>
        <end position="336"/>
    </location>
</feature>
<dbReference type="CDD" id="cd10839">
    <property type="entry name" value="cpPDZ1_DegP-like"/>
    <property type="match status" value="1"/>
</dbReference>
<dbReference type="GO" id="GO:0004252">
    <property type="term" value="F:serine-type endopeptidase activity"/>
    <property type="evidence" value="ECO:0007669"/>
    <property type="project" value="InterPro"/>
</dbReference>
<name>A0A3S7UVB0_9BACT</name>
<dbReference type="InterPro" id="IPR001940">
    <property type="entry name" value="Peptidase_S1C"/>
</dbReference>
<keyword evidence="2" id="KW-0645">Protease</keyword>
<evidence type="ECO:0000256" key="3">
    <source>
        <dbReference type="ARBA" id="ARBA00022801"/>
    </source>
</evidence>
<proteinExistence type="inferred from homology"/>
<dbReference type="Pfam" id="PF17820">
    <property type="entry name" value="PDZ_6"/>
    <property type="match status" value="1"/>
</dbReference>
<comment type="similarity">
    <text evidence="1">Belongs to the peptidase S1C family.</text>
</comment>
<dbReference type="InterPro" id="IPR041489">
    <property type="entry name" value="PDZ_6"/>
</dbReference>
<dbReference type="PANTHER" id="PTHR22939">
    <property type="entry name" value="SERINE PROTEASE FAMILY S1C HTRA-RELATED"/>
    <property type="match status" value="1"/>
</dbReference>
<evidence type="ECO:0000256" key="1">
    <source>
        <dbReference type="ARBA" id="ARBA00010541"/>
    </source>
</evidence>
<dbReference type="PRINTS" id="PR00834">
    <property type="entry name" value="PROTEASES2C"/>
</dbReference>
<dbReference type="Gene3D" id="2.40.10.120">
    <property type="match status" value="1"/>
</dbReference>